<sequence>MATTRKQRFSLTRYYLVAHLWLRHRCERLTAKQRKVIVYGLSLVYLVCSIVMIAQFFLPQKEEVLPIPTGELMDSPIRKDSLHAHYTNHIHHLAYNDNGK</sequence>
<keyword evidence="1" id="KW-0812">Transmembrane</keyword>
<accession>A0AAJ3RI14</accession>
<reference evidence="2 3" key="1">
    <citation type="submission" date="2017-11" db="EMBL/GenBank/DDBJ databases">
        <title>Genome sequencing of Prevotella intermedia KCOM 1101.</title>
        <authorList>
            <person name="Kook J.-K."/>
            <person name="Park S.-N."/>
            <person name="Lim Y.K."/>
        </authorList>
    </citation>
    <scope>NUCLEOTIDE SEQUENCE [LARGE SCALE GENOMIC DNA]</scope>
    <source>
        <strain evidence="2 3">KCOM 1101</strain>
    </source>
</reference>
<evidence type="ECO:0000256" key="1">
    <source>
        <dbReference type="SAM" id="Phobius"/>
    </source>
</evidence>
<dbReference type="AlphaFoldDB" id="A0AAJ3RI14"/>
<dbReference type="Proteomes" id="UP000229111">
    <property type="component" value="Unassembled WGS sequence"/>
</dbReference>
<comment type="caution">
    <text evidence="2">The sequence shown here is derived from an EMBL/GenBank/DDBJ whole genome shotgun (WGS) entry which is preliminary data.</text>
</comment>
<name>A0AAJ3RI14_PREIN</name>
<keyword evidence="1" id="KW-0472">Membrane</keyword>
<keyword evidence="1" id="KW-1133">Transmembrane helix</keyword>
<gene>
    <name evidence="2" type="ORF">CTI16_09225</name>
</gene>
<evidence type="ECO:0000313" key="3">
    <source>
        <dbReference type="Proteomes" id="UP000229111"/>
    </source>
</evidence>
<proteinExistence type="predicted"/>
<protein>
    <submittedName>
        <fullName evidence="2">Uncharacterized protein</fullName>
    </submittedName>
</protein>
<dbReference type="RefSeq" id="WP_099892464.1">
    <property type="nucleotide sequence ID" value="NZ_CP030095.1"/>
</dbReference>
<dbReference type="EMBL" id="PEKM01000002">
    <property type="protein sequence ID" value="PIK17199.1"/>
    <property type="molecule type" value="Genomic_DNA"/>
</dbReference>
<evidence type="ECO:0000313" key="2">
    <source>
        <dbReference type="EMBL" id="PIK17199.1"/>
    </source>
</evidence>
<feature type="transmembrane region" description="Helical" evidence="1">
    <location>
        <begin position="36"/>
        <end position="58"/>
    </location>
</feature>
<organism evidence="2 3">
    <name type="scientific">Prevotella intermedia</name>
    <dbReference type="NCBI Taxonomy" id="28131"/>
    <lineage>
        <taxon>Bacteria</taxon>
        <taxon>Pseudomonadati</taxon>
        <taxon>Bacteroidota</taxon>
        <taxon>Bacteroidia</taxon>
        <taxon>Bacteroidales</taxon>
        <taxon>Prevotellaceae</taxon>
        <taxon>Prevotella</taxon>
    </lineage>
</organism>